<dbReference type="OrthoDB" id="9991317at2759"/>
<keyword evidence="3" id="KW-1185">Reference proteome</keyword>
<proteinExistence type="predicted"/>
<reference evidence="2 3" key="1">
    <citation type="submission" date="2014-04" db="EMBL/GenBank/DDBJ databases">
        <authorList>
            <consortium name="DOE Joint Genome Institute"/>
            <person name="Kuo A."/>
            <person name="Kohler A."/>
            <person name="Costa M.D."/>
            <person name="Nagy L.G."/>
            <person name="Floudas D."/>
            <person name="Copeland A."/>
            <person name="Barry K.W."/>
            <person name="Cichocki N."/>
            <person name="Veneault-Fourrey C."/>
            <person name="LaButti K."/>
            <person name="Lindquist E.A."/>
            <person name="Lipzen A."/>
            <person name="Lundell T."/>
            <person name="Morin E."/>
            <person name="Murat C."/>
            <person name="Sun H."/>
            <person name="Tunlid A."/>
            <person name="Henrissat B."/>
            <person name="Grigoriev I.V."/>
            <person name="Hibbett D.S."/>
            <person name="Martin F."/>
            <person name="Nordberg H.P."/>
            <person name="Cantor M.N."/>
            <person name="Hua S.X."/>
        </authorList>
    </citation>
    <scope>NUCLEOTIDE SEQUENCE [LARGE SCALE GENOMIC DNA]</scope>
    <source>
        <strain evidence="2 3">441</strain>
    </source>
</reference>
<dbReference type="EMBL" id="KN833737">
    <property type="protein sequence ID" value="KIK22676.1"/>
    <property type="molecule type" value="Genomic_DNA"/>
</dbReference>
<protein>
    <submittedName>
        <fullName evidence="2">Unplaced genomic scaffold scaffold_53, whole genome shotgun sequence</fullName>
    </submittedName>
</protein>
<gene>
    <name evidence="2" type="ORF">PISMIDRAFT_102091</name>
</gene>
<sequence length="110" mass="12639">MSPDESQRQSLLLELDDHLSERFKRTGSTVDLEEIISLRRAALKRIPPPSRCRALLNLANALHEQSQKQRMRDSLTEAIRLARTALNVYPPGHPNRALPQNHFTSYVRTK</sequence>
<dbReference type="HOGENOM" id="CLU_001305_4_0_1"/>
<organism evidence="2 3">
    <name type="scientific">Pisolithus microcarpus 441</name>
    <dbReference type="NCBI Taxonomy" id="765257"/>
    <lineage>
        <taxon>Eukaryota</taxon>
        <taxon>Fungi</taxon>
        <taxon>Dikarya</taxon>
        <taxon>Basidiomycota</taxon>
        <taxon>Agaricomycotina</taxon>
        <taxon>Agaricomycetes</taxon>
        <taxon>Agaricomycetidae</taxon>
        <taxon>Boletales</taxon>
        <taxon>Sclerodermatineae</taxon>
        <taxon>Pisolithaceae</taxon>
        <taxon>Pisolithus</taxon>
    </lineage>
</organism>
<accession>A0A0C9Z0T4</accession>
<evidence type="ECO:0000256" key="1">
    <source>
        <dbReference type="SAM" id="MobiDB-lite"/>
    </source>
</evidence>
<feature type="non-terminal residue" evidence="2">
    <location>
        <position position="110"/>
    </location>
</feature>
<evidence type="ECO:0000313" key="2">
    <source>
        <dbReference type="EMBL" id="KIK22676.1"/>
    </source>
</evidence>
<dbReference type="AlphaFoldDB" id="A0A0C9Z0T4"/>
<evidence type="ECO:0000313" key="3">
    <source>
        <dbReference type="Proteomes" id="UP000054018"/>
    </source>
</evidence>
<dbReference type="Proteomes" id="UP000054018">
    <property type="component" value="Unassembled WGS sequence"/>
</dbReference>
<reference evidence="3" key="2">
    <citation type="submission" date="2015-01" db="EMBL/GenBank/DDBJ databases">
        <title>Evolutionary Origins and Diversification of the Mycorrhizal Mutualists.</title>
        <authorList>
            <consortium name="DOE Joint Genome Institute"/>
            <consortium name="Mycorrhizal Genomics Consortium"/>
            <person name="Kohler A."/>
            <person name="Kuo A."/>
            <person name="Nagy L.G."/>
            <person name="Floudas D."/>
            <person name="Copeland A."/>
            <person name="Barry K.W."/>
            <person name="Cichocki N."/>
            <person name="Veneault-Fourrey C."/>
            <person name="LaButti K."/>
            <person name="Lindquist E.A."/>
            <person name="Lipzen A."/>
            <person name="Lundell T."/>
            <person name="Morin E."/>
            <person name="Murat C."/>
            <person name="Riley R."/>
            <person name="Ohm R."/>
            <person name="Sun H."/>
            <person name="Tunlid A."/>
            <person name="Henrissat B."/>
            <person name="Grigoriev I.V."/>
            <person name="Hibbett D.S."/>
            <person name="Martin F."/>
        </authorList>
    </citation>
    <scope>NUCLEOTIDE SEQUENCE [LARGE SCALE GENOMIC DNA]</scope>
    <source>
        <strain evidence="3">441</strain>
    </source>
</reference>
<feature type="region of interest" description="Disordered" evidence="1">
    <location>
        <begin position="90"/>
        <end position="110"/>
    </location>
</feature>
<name>A0A0C9Z0T4_9AGAM</name>
<feature type="compositionally biased region" description="Polar residues" evidence="1">
    <location>
        <begin position="101"/>
        <end position="110"/>
    </location>
</feature>